<evidence type="ECO:0000256" key="5">
    <source>
        <dbReference type="ARBA" id="ARBA00023128"/>
    </source>
</evidence>
<dbReference type="InterPro" id="IPR011009">
    <property type="entry name" value="Kinase-like_dom_sf"/>
</dbReference>
<dbReference type="InterPro" id="IPR051035">
    <property type="entry name" value="Mito_inheritance_9"/>
</dbReference>
<dbReference type="Proteomes" id="UP001153461">
    <property type="component" value="Unassembled WGS sequence"/>
</dbReference>
<dbReference type="EMBL" id="CAJVNV010000110">
    <property type="protein sequence ID" value="CAG8047355.1"/>
    <property type="molecule type" value="Genomic_DNA"/>
</dbReference>
<evidence type="ECO:0000256" key="6">
    <source>
        <dbReference type="ARBA" id="ARBA00031849"/>
    </source>
</evidence>
<accession>A0A9W4MS67</accession>
<organism evidence="8 9">
    <name type="scientific">Penicillium nalgiovense</name>
    <dbReference type="NCBI Taxonomy" id="60175"/>
    <lineage>
        <taxon>Eukaryota</taxon>
        <taxon>Fungi</taxon>
        <taxon>Dikarya</taxon>
        <taxon>Ascomycota</taxon>
        <taxon>Pezizomycotina</taxon>
        <taxon>Eurotiomycetes</taxon>
        <taxon>Eurotiomycetidae</taxon>
        <taxon>Eurotiales</taxon>
        <taxon>Aspergillaceae</taxon>
        <taxon>Penicillium</taxon>
    </lineage>
</organism>
<keyword evidence="4" id="KW-0809">Transit peptide</keyword>
<feature type="domain" description="Aminoglycoside phosphotransferase" evidence="7">
    <location>
        <begin position="19"/>
        <end position="64"/>
    </location>
</feature>
<dbReference type="GO" id="GO:0005739">
    <property type="term" value="C:mitochondrion"/>
    <property type="evidence" value="ECO:0007669"/>
    <property type="project" value="UniProtKB-SubCell"/>
</dbReference>
<dbReference type="InterPro" id="IPR002575">
    <property type="entry name" value="Aminoglycoside_PTrfase"/>
</dbReference>
<sequence>MESPETPNAYITLIKHFLALAPYLAASSNIEHPNRISHPDLHLDNVFVDPETNRVTCIIDWQHTSACPISLQRSNPQMLELSSSSTFRSKQS</sequence>
<evidence type="ECO:0000256" key="1">
    <source>
        <dbReference type="ARBA" id="ARBA00004173"/>
    </source>
</evidence>
<proteinExistence type="inferred from homology"/>
<dbReference type="PANTHER" id="PTHR36091:SF1">
    <property type="entry name" value="ALTERED INHERITANCE OF MITOCHONDRIA PROTEIN 9, MITOCHONDRIAL"/>
    <property type="match status" value="1"/>
</dbReference>
<comment type="subcellular location">
    <subcellularLocation>
        <location evidence="1">Mitochondrion</location>
    </subcellularLocation>
</comment>
<dbReference type="AlphaFoldDB" id="A0A9W4MS67"/>
<evidence type="ECO:0000313" key="8">
    <source>
        <dbReference type="EMBL" id="CAG8047355.1"/>
    </source>
</evidence>
<gene>
    <name evidence="8" type="ORF">PNAL_LOCUS3193</name>
</gene>
<evidence type="ECO:0000256" key="3">
    <source>
        <dbReference type="ARBA" id="ARBA00016197"/>
    </source>
</evidence>
<dbReference type="PANTHER" id="PTHR36091">
    <property type="entry name" value="ALTERED INHERITANCE OF MITOCHONDRIA PROTEIN 9, MITOCHONDRIAL"/>
    <property type="match status" value="1"/>
</dbReference>
<dbReference type="Pfam" id="PF01636">
    <property type="entry name" value="APH"/>
    <property type="match status" value="1"/>
</dbReference>
<dbReference type="Gene3D" id="3.90.1200.10">
    <property type="match status" value="1"/>
</dbReference>
<evidence type="ECO:0000313" key="9">
    <source>
        <dbReference type="Proteomes" id="UP001153461"/>
    </source>
</evidence>
<evidence type="ECO:0000256" key="2">
    <source>
        <dbReference type="ARBA" id="ARBA00005543"/>
    </source>
</evidence>
<keyword evidence="5" id="KW-0496">Mitochondrion</keyword>
<evidence type="ECO:0000259" key="7">
    <source>
        <dbReference type="Pfam" id="PF01636"/>
    </source>
</evidence>
<dbReference type="SUPFAM" id="SSF56112">
    <property type="entry name" value="Protein kinase-like (PK-like)"/>
    <property type="match status" value="1"/>
</dbReference>
<comment type="similarity">
    <text evidence="2">Belongs to the AIM9 family.</text>
</comment>
<evidence type="ECO:0000256" key="4">
    <source>
        <dbReference type="ARBA" id="ARBA00022946"/>
    </source>
</evidence>
<comment type="caution">
    <text evidence="8">The sequence shown here is derived from an EMBL/GenBank/DDBJ whole genome shotgun (WGS) entry which is preliminary data.</text>
</comment>
<protein>
    <recommendedName>
        <fullName evidence="3">Altered inheritance of mitochondria protein 9, mitochondrial</fullName>
    </recommendedName>
    <alternativeName>
        <fullName evidence="6">Found in mitochondrial proteome protein 29</fullName>
    </alternativeName>
</protein>
<reference evidence="8" key="1">
    <citation type="submission" date="2021-07" db="EMBL/GenBank/DDBJ databases">
        <authorList>
            <person name="Branca A.L. A."/>
        </authorList>
    </citation>
    <scope>NUCLEOTIDE SEQUENCE</scope>
</reference>
<dbReference type="OrthoDB" id="1363at2759"/>
<name>A0A9W4MS67_PENNA</name>